<organism evidence="2 3">
    <name type="scientific">Lithospermum erythrorhizon</name>
    <name type="common">Purple gromwell</name>
    <name type="synonym">Lithospermum officinale var. erythrorhizon</name>
    <dbReference type="NCBI Taxonomy" id="34254"/>
    <lineage>
        <taxon>Eukaryota</taxon>
        <taxon>Viridiplantae</taxon>
        <taxon>Streptophyta</taxon>
        <taxon>Embryophyta</taxon>
        <taxon>Tracheophyta</taxon>
        <taxon>Spermatophyta</taxon>
        <taxon>Magnoliopsida</taxon>
        <taxon>eudicotyledons</taxon>
        <taxon>Gunneridae</taxon>
        <taxon>Pentapetalae</taxon>
        <taxon>asterids</taxon>
        <taxon>lamiids</taxon>
        <taxon>Boraginales</taxon>
        <taxon>Boraginaceae</taxon>
        <taxon>Boraginoideae</taxon>
        <taxon>Lithospermeae</taxon>
        <taxon>Lithospermum</taxon>
    </lineage>
</organism>
<evidence type="ECO:0000256" key="1">
    <source>
        <dbReference type="SAM" id="MobiDB-lite"/>
    </source>
</evidence>
<protein>
    <submittedName>
        <fullName evidence="2">Uncharacterized protein</fullName>
    </submittedName>
</protein>
<name>A0AAV3QGP9_LITER</name>
<sequence>MLMTNGCLNMSHRMTIMMKRLNDEEDRAVVITKRKKAMSKLKLNENRVKVGNKRVPKNVAAVSIANMSFNSEEEQVKWRFVVNRRVAAEKMLSEVTKNNANKEDILTIEDIEGLASRFIPISPKLMQGTHVADIPLVTVDTVGGSKSGTDETARVLRDEIRHLDGVIQFSMTMKSVLEARLRSLSGENEPEVDPAVGGIGAAAPHT</sequence>
<keyword evidence="3" id="KW-1185">Reference proteome</keyword>
<feature type="region of interest" description="Disordered" evidence="1">
    <location>
        <begin position="186"/>
        <end position="206"/>
    </location>
</feature>
<dbReference type="EMBL" id="BAABME010021425">
    <property type="protein sequence ID" value="GAA0163264.1"/>
    <property type="molecule type" value="Genomic_DNA"/>
</dbReference>
<accession>A0AAV3QGP9</accession>
<dbReference type="AlphaFoldDB" id="A0AAV3QGP9"/>
<evidence type="ECO:0000313" key="2">
    <source>
        <dbReference type="EMBL" id="GAA0163264.1"/>
    </source>
</evidence>
<evidence type="ECO:0000313" key="3">
    <source>
        <dbReference type="Proteomes" id="UP001454036"/>
    </source>
</evidence>
<dbReference type="Proteomes" id="UP001454036">
    <property type="component" value="Unassembled WGS sequence"/>
</dbReference>
<reference evidence="2 3" key="1">
    <citation type="submission" date="2024-01" db="EMBL/GenBank/DDBJ databases">
        <title>The complete chloroplast genome sequence of Lithospermum erythrorhizon: insights into the phylogenetic relationship among Boraginaceae species and the maternal lineages of purple gromwells.</title>
        <authorList>
            <person name="Okada T."/>
            <person name="Watanabe K."/>
        </authorList>
    </citation>
    <scope>NUCLEOTIDE SEQUENCE [LARGE SCALE GENOMIC DNA]</scope>
</reference>
<gene>
    <name evidence="2" type="ORF">LIER_39564</name>
</gene>
<proteinExistence type="predicted"/>
<comment type="caution">
    <text evidence="2">The sequence shown here is derived from an EMBL/GenBank/DDBJ whole genome shotgun (WGS) entry which is preliminary data.</text>
</comment>